<keyword evidence="6" id="KW-1185">Reference proteome</keyword>
<dbReference type="Proteomes" id="UP000019494">
    <property type="component" value="Unassembled WGS sequence"/>
</dbReference>
<keyword evidence="3" id="KW-0058">Aromatic hydrocarbons catabolism</keyword>
<name>W9GNF7_9MICO</name>
<accession>W9GNF7</accession>
<feature type="binding site" evidence="3">
    <location>
        <begin position="162"/>
        <end position="170"/>
    </location>
    <ligand>
        <name>NAD(+)</name>
        <dbReference type="ChEBI" id="CHEBI:57540"/>
    </ligand>
</feature>
<dbReference type="SUPFAM" id="SSF55347">
    <property type="entry name" value="Glyceraldehyde-3-phosphate dehydrogenase-like, C-terminal domain"/>
    <property type="match status" value="1"/>
</dbReference>
<dbReference type="Gene3D" id="3.40.50.720">
    <property type="entry name" value="NAD(P)-binding Rossmann-like Domain"/>
    <property type="match status" value="1"/>
</dbReference>
<comment type="caution">
    <text evidence="5">The sequence shown here is derived from an EMBL/GenBank/DDBJ whole genome shotgun (WGS) entry which is preliminary data.</text>
</comment>
<feature type="active site" description="Acyl-thioester intermediate" evidence="3">
    <location>
        <position position="131"/>
    </location>
</feature>
<evidence type="ECO:0000313" key="5">
    <source>
        <dbReference type="EMBL" id="EWT07645.1"/>
    </source>
</evidence>
<dbReference type="EC" id="1.2.1.10" evidence="3"/>
<gene>
    <name evidence="5" type="ORF">N864_03435</name>
</gene>
<organism evidence="5 6">
    <name type="scientific">Intrasporangium chromatireducens Q5-1</name>
    <dbReference type="NCBI Taxonomy" id="584657"/>
    <lineage>
        <taxon>Bacteria</taxon>
        <taxon>Bacillati</taxon>
        <taxon>Actinomycetota</taxon>
        <taxon>Actinomycetes</taxon>
        <taxon>Micrococcales</taxon>
        <taxon>Intrasporangiaceae</taxon>
        <taxon>Intrasporangium</taxon>
    </lineage>
</organism>
<comment type="catalytic activity">
    <reaction evidence="3">
        <text>acetaldehyde + NAD(+) + CoA = acetyl-CoA + NADH + H(+)</text>
        <dbReference type="Rhea" id="RHEA:23288"/>
        <dbReference type="ChEBI" id="CHEBI:15343"/>
        <dbReference type="ChEBI" id="CHEBI:15378"/>
        <dbReference type="ChEBI" id="CHEBI:57287"/>
        <dbReference type="ChEBI" id="CHEBI:57288"/>
        <dbReference type="ChEBI" id="CHEBI:57540"/>
        <dbReference type="ChEBI" id="CHEBI:57945"/>
        <dbReference type="EC" id="1.2.1.10"/>
    </reaction>
</comment>
<dbReference type="AlphaFoldDB" id="W9GNF7"/>
<reference evidence="5" key="1">
    <citation type="submission" date="2013-08" db="EMBL/GenBank/DDBJ databases">
        <authorList>
            <person name="Liu H."/>
            <person name="Wang G."/>
        </authorList>
    </citation>
    <scope>NUCLEOTIDE SEQUENCE</scope>
    <source>
        <strain evidence="5">Q5-1</strain>
    </source>
</reference>
<dbReference type="Pfam" id="PF09290">
    <property type="entry name" value="AcetDehyd-dimer"/>
    <property type="match status" value="1"/>
</dbReference>
<protein>
    <recommendedName>
        <fullName evidence="3">Acetaldehyde dehydrogenase</fullName>
        <ecNumber evidence="3">1.2.1.10</ecNumber>
    </recommendedName>
    <alternativeName>
        <fullName evidence="3">Acetaldehyde dehydrogenase [acetylating]</fullName>
    </alternativeName>
</protein>
<dbReference type="OrthoDB" id="9786743at2"/>
<dbReference type="Gene3D" id="3.30.360.10">
    <property type="entry name" value="Dihydrodipicolinate Reductase, domain 2"/>
    <property type="match status" value="1"/>
</dbReference>
<dbReference type="SMART" id="SM00859">
    <property type="entry name" value="Semialdhyde_dh"/>
    <property type="match status" value="1"/>
</dbReference>
<dbReference type="Pfam" id="PF01118">
    <property type="entry name" value="Semialdhyde_dh"/>
    <property type="match status" value="1"/>
</dbReference>
<feature type="domain" description="Semialdehyde dehydrogenase NAD-binding" evidence="4">
    <location>
        <begin position="5"/>
        <end position="121"/>
    </location>
</feature>
<dbReference type="InterPro" id="IPR000534">
    <property type="entry name" value="Semialdehyde_DH_NAD-bd"/>
</dbReference>
<comment type="similarity">
    <text evidence="1 3">Belongs to the acetaldehyde dehydrogenase family.</text>
</comment>
<dbReference type="HAMAP" id="MF_01657">
    <property type="entry name" value="Ac_ald_DH_ac"/>
    <property type="match status" value="1"/>
</dbReference>
<feature type="binding site" evidence="3">
    <location>
        <begin position="11"/>
        <end position="14"/>
    </location>
    <ligand>
        <name>NAD(+)</name>
        <dbReference type="ChEBI" id="CHEBI:57540"/>
    </ligand>
</feature>
<evidence type="ECO:0000256" key="3">
    <source>
        <dbReference type="HAMAP-Rule" id="MF_01657"/>
    </source>
</evidence>
<keyword evidence="3 5" id="KW-0560">Oxidoreductase</keyword>
<dbReference type="NCBIfam" id="TIGR03215">
    <property type="entry name" value="ac_ald_DH_ac"/>
    <property type="match status" value="1"/>
</dbReference>
<feature type="binding site" evidence="3">
    <location>
        <position position="291"/>
    </location>
    <ligand>
        <name>NAD(+)</name>
        <dbReference type="ChEBI" id="CHEBI:57540"/>
    </ligand>
</feature>
<dbReference type="EMBL" id="AWQS01000007">
    <property type="protein sequence ID" value="EWT07645.1"/>
    <property type="molecule type" value="Genomic_DNA"/>
</dbReference>
<evidence type="ECO:0000256" key="2">
    <source>
        <dbReference type="ARBA" id="ARBA00023027"/>
    </source>
</evidence>
<dbReference type="CDD" id="cd23933">
    <property type="entry name" value="ALDH_C"/>
    <property type="match status" value="1"/>
</dbReference>
<keyword evidence="2 3" id="KW-0520">NAD</keyword>
<evidence type="ECO:0000313" key="6">
    <source>
        <dbReference type="Proteomes" id="UP000019494"/>
    </source>
</evidence>
<dbReference type="GO" id="GO:0051287">
    <property type="term" value="F:NAD binding"/>
    <property type="evidence" value="ECO:0007669"/>
    <property type="project" value="UniProtKB-UniRule"/>
</dbReference>
<dbReference type="SUPFAM" id="SSF51735">
    <property type="entry name" value="NAD(P)-binding Rossmann-fold domains"/>
    <property type="match status" value="1"/>
</dbReference>
<dbReference type="GO" id="GO:0008774">
    <property type="term" value="F:acetaldehyde dehydrogenase (acetylating) activity"/>
    <property type="evidence" value="ECO:0007669"/>
    <property type="project" value="UniProtKB-UniRule"/>
</dbReference>
<dbReference type="PIRSF" id="PIRSF015689">
    <property type="entry name" value="Actaldh_dh_actl"/>
    <property type="match status" value="1"/>
</dbReference>
<dbReference type="InterPro" id="IPR015426">
    <property type="entry name" value="Acetylaldehyde_DH_C"/>
</dbReference>
<sequence length="319" mass="33113">MSRTKVAVIGSGNIGTDLMMKVLRLSETLEMAAMVGIDPDSDGLARARRLKVPTTDQGVDGLIAMDGFDEIAIVFDATSAKAHVANAAKLAPYGKKLVDLTPAAIGPYVVPPVNLDVHLDEGADNLNMVTCGGQATIPVVHAISRVTPVAYAEIVASIASKSAGPGTRANIDEFTETTSAAIKSVGGARRGKAIIVLNPAEPPLVMRDTVFALVGDADHDAIRASVAQMVETVAEYVPGYRLKQDVQFTAVAPDEPVHTLLADGAAEVTTKVSVFLEVEGAAHYLPAYAGNLDIMTSAALRTAEAIATRLGATTAGVSR</sequence>
<evidence type="ECO:0000259" key="4">
    <source>
        <dbReference type="SMART" id="SM00859"/>
    </source>
</evidence>
<dbReference type="InterPro" id="IPR036291">
    <property type="entry name" value="NAD(P)-bd_dom_sf"/>
</dbReference>
<dbReference type="PATRIC" id="fig|584657.3.peg.398"/>
<proteinExistence type="inferred from homology"/>
<dbReference type="InterPro" id="IPR003361">
    <property type="entry name" value="Acetaldehyde_dehydrogenase"/>
</dbReference>
<evidence type="ECO:0000256" key="1">
    <source>
        <dbReference type="ARBA" id="ARBA00009244"/>
    </source>
</evidence>
<dbReference type="NCBIfam" id="NF006157">
    <property type="entry name" value="PRK08300.1"/>
    <property type="match status" value="1"/>
</dbReference>